<gene>
    <name evidence="9" type="ORF">FKZ59_09530</name>
</gene>
<evidence type="ECO:0000256" key="1">
    <source>
        <dbReference type="ARBA" id="ARBA00004141"/>
    </source>
</evidence>
<evidence type="ECO:0000256" key="6">
    <source>
        <dbReference type="ARBA" id="ARBA00022989"/>
    </source>
</evidence>
<keyword evidence="10" id="KW-1185">Reference proteome</keyword>
<comment type="caution">
    <text evidence="9">The sequence shown here is derived from an EMBL/GenBank/DDBJ whole genome shotgun (WGS) entry which is preliminary data.</text>
</comment>
<feature type="transmembrane region" description="Helical" evidence="8">
    <location>
        <begin position="40"/>
        <end position="60"/>
    </location>
</feature>
<keyword evidence="7 8" id="KW-0472">Membrane</keyword>
<feature type="transmembrane region" description="Helical" evidence="8">
    <location>
        <begin position="271"/>
        <end position="290"/>
    </location>
</feature>
<evidence type="ECO:0000256" key="4">
    <source>
        <dbReference type="ARBA" id="ARBA00022544"/>
    </source>
</evidence>
<evidence type="ECO:0000256" key="5">
    <source>
        <dbReference type="ARBA" id="ARBA00022692"/>
    </source>
</evidence>
<keyword evidence="5 8" id="KW-0812">Transmembrane</keyword>
<evidence type="ECO:0000256" key="2">
    <source>
        <dbReference type="ARBA" id="ARBA00007998"/>
    </source>
</evidence>
<dbReference type="Pfam" id="PF03845">
    <property type="entry name" value="Spore_permease"/>
    <property type="match status" value="1"/>
</dbReference>
<protein>
    <submittedName>
        <fullName evidence="9">GerAB/ArcD/ProY family transporter</fullName>
    </submittedName>
</protein>
<evidence type="ECO:0000313" key="10">
    <source>
        <dbReference type="Proteomes" id="UP000315753"/>
    </source>
</evidence>
<proteinExistence type="inferred from homology"/>
<dbReference type="AlphaFoldDB" id="A0A540V178"/>
<name>A0A540V178_9BACL</name>
<feature type="transmembrane region" description="Helical" evidence="8">
    <location>
        <begin position="302"/>
        <end position="320"/>
    </location>
</feature>
<dbReference type="EMBL" id="VIGD01000011">
    <property type="protein sequence ID" value="TQE90504.1"/>
    <property type="molecule type" value="Genomic_DNA"/>
</dbReference>
<dbReference type="OrthoDB" id="2381188at2"/>
<comment type="subcellular location">
    <subcellularLocation>
        <location evidence="1">Membrane</location>
        <topology evidence="1">Multi-pass membrane protein</topology>
    </subcellularLocation>
</comment>
<evidence type="ECO:0000256" key="7">
    <source>
        <dbReference type="ARBA" id="ARBA00023136"/>
    </source>
</evidence>
<dbReference type="PANTHER" id="PTHR34975:SF2">
    <property type="entry name" value="SPORE GERMINATION PROTEIN A2"/>
    <property type="match status" value="1"/>
</dbReference>
<keyword evidence="4" id="KW-0309">Germination</keyword>
<dbReference type="PANTHER" id="PTHR34975">
    <property type="entry name" value="SPORE GERMINATION PROTEIN A2"/>
    <property type="match status" value="1"/>
</dbReference>
<sequence>MGNSCKISILHVIFLCLTSIGLKNHVTVISPILETAKRDGWISVILTGIIIFPWILWILYIQKKSRGQPLKDWLAQRAGKWGSKIILFSVIILAYLLAAFTLRETILWVTTSFLENTPVVLLIIIYTIACFLLASTNIQTIASVNANILFFVIIFGFYASFTNLQVKNHELMFPILEHGMGPVIKAMIFPASGFIELFLLLFLQHYFKQPLKWHHIGIIFFWFVGLTLGPLIGAIVEFGPDEAARQHFPAYEEWALVSIGRFIEHMDFLSVYQWLSGTFIRVGIILFIVCDILNYTGKPKKIWLHLMPPFLILNLSLLLMKDDLFLLLNNYYLLHFTFIFIFILSVVLIIIAFFDKKTAQQNMK</sequence>
<feature type="transmembrane region" description="Helical" evidence="8">
    <location>
        <begin position="113"/>
        <end position="134"/>
    </location>
</feature>
<accession>A0A540V178</accession>
<keyword evidence="3" id="KW-0813">Transport</keyword>
<feature type="transmembrane region" description="Helical" evidence="8">
    <location>
        <begin position="81"/>
        <end position="101"/>
    </location>
</feature>
<dbReference type="InterPro" id="IPR004761">
    <property type="entry name" value="Spore_GerAB"/>
</dbReference>
<feature type="transmembrane region" description="Helical" evidence="8">
    <location>
        <begin position="184"/>
        <end position="203"/>
    </location>
</feature>
<comment type="similarity">
    <text evidence="2">Belongs to the amino acid-polyamine-organocation (APC) superfamily. Spore germination protein (SGP) (TC 2.A.3.9) family.</text>
</comment>
<organism evidence="9 10">
    <name type="scientific">Ureibacillus terrenus</name>
    <dbReference type="NCBI Taxonomy" id="118246"/>
    <lineage>
        <taxon>Bacteria</taxon>
        <taxon>Bacillati</taxon>
        <taxon>Bacillota</taxon>
        <taxon>Bacilli</taxon>
        <taxon>Bacillales</taxon>
        <taxon>Caryophanaceae</taxon>
        <taxon>Ureibacillus</taxon>
    </lineage>
</organism>
<evidence type="ECO:0000256" key="3">
    <source>
        <dbReference type="ARBA" id="ARBA00022448"/>
    </source>
</evidence>
<reference evidence="9 10" key="1">
    <citation type="submission" date="2019-06" db="EMBL/GenBank/DDBJ databases">
        <title>Genome sequence of Ureibacillus terrenus.</title>
        <authorList>
            <person name="Maclea K.S."/>
            <person name="Simoes M."/>
        </authorList>
    </citation>
    <scope>NUCLEOTIDE SEQUENCE [LARGE SCALE GENOMIC DNA]</scope>
    <source>
        <strain evidence="9 10">ATCC BAA-384</strain>
    </source>
</reference>
<feature type="transmembrane region" description="Helical" evidence="8">
    <location>
        <begin position="215"/>
        <end position="236"/>
    </location>
</feature>
<dbReference type="Proteomes" id="UP000315753">
    <property type="component" value="Unassembled WGS sequence"/>
</dbReference>
<feature type="transmembrane region" description="Helical" evidence="8">
    <location>
        <begin position="146"/>
        <end position="164"/>
    </location>
</feature>
<dbReference type="NCBIfam" id="TIGR00912">
    <property type="entry name" value="2A0309"/>
    <property type="match status" value="1"/>
</dbReference>
<feature type="transmembrane region" description="Helical" evidence="8">
    <location>
        <begin position="332"/>
        <end position="354"/>
    </location>
</feature>
<keyword evidence="6 8" id="KW-1133">Transmembrane helix</keyword>
<evidence type="ECO:0000313" key="9">
    <source>
        <dbReference type="EMBL" id="TQE90504.1"/>
    </source>
</evidence>
<dbReference type="RefSeq" id="WP_141602530.1">
    <property type="nucleotide sequence ID" value="NZ_VIGD01000011.1"/>
</dbReference>
<evidence type="ECO:0000256" key="8">
    <source>
        <dbReference type="SAM" id="Phobius"/>
    </source>
</evidence>
<dbReference type="GO" id="GO:0009847">
    <property type="term" value="P:spore germination"/>
    <property type="evidence" value="ECO:0007669"/>
    <property type="project" value="InterPro"/>
</dbReference>
<dbReference type="GO" id="GO:0016020">
    <property type="term" value="C:membrane"/>
    <property type="evidence" value="ECO:0007669"/>
    <property type="project" value="UniProtKB-SubCell"/>
</dbReference>